<dbReference type="SUPFAM" id="SSF48208">
    <property type="entry name" value="Six-hairpin glycosidases"/>
    <property type="match status" value="1"/>
</dbReference>
<dbReference type="PANTHER" id="PTHR31616">
    <property type="entry name" value="TREHALASE"/>
    <property type="match status" value="1"/>
</dbReference>
<feature type="domain" description="GH15-like" evidence="1">
    <location>
        <begin position="238"/>
        <end position="574"/>
    </location>
</feature>
<gene>
    <name evidence="3" type="ORF">BJZ21_000607</name>
</gene>
<dbReference type="Pfam" id="PF00723">
    <property type="entry name" value="Glyco_hydro_15"/>
    <property type="match status" value="1"/>
</dbReference>
<dbReference type="AlphaFoldDB" id="A0A7Y9JAS2"/>
<dbReference type="PANTHER" id="PTHR31616:SF10">
    <property type="entry name" value="TREHALASE"/>
    <property type="match status" value="1"/>
</dbReference>
<dbReference type="InterPro" id="IPR011613">
    <property type="entry name" value="GH15-like"/>
</dbReference>
<evidence type="ECO:0000313" key="4">
    <source>
        <dbReference type="Proteomes" id="UP000535511"/>
    </source>
</evidence>
<sequence>MTRTIGAPVPLRQYAVLADGERGALIGPRGDVAFLCAPQWHDDAVFSSLFGGAGGYAVTPRADRFVWGGSYDQDTLIWRSRWVATDAVIECREALAFPGERDRVVLLRRVEATLGDAHVRIELDCRAGFGTHPMTVRRSADGVWEGHTGDLRYRWSGAPGHARLQDGHLTLDLDVAEGGHHDLVLEISREPLPAQPPHAPDAWARTERAWEETVPDLSASVAPGESHHSYAVLRGLTASSGAMVAAATTALPERADQGRNYDYRYAWIRDQCFAGQAAAAVGGHDLLDSATRFVSARVLADGAQLRPAYTVDGDPVPDERRVPLPGYPGAPVRVGNRANKQFQLDAFGESLLLLSAADRAGRLDGDGTKAIEVLVGAIEQRRGDADAGIWELDDRRWAHSRLICAAGLRAAAEQRGGARAQDWQALADQLVASVDRDCLNSDGYWQRSPHDPEVDASLLLPGIRGAVPAQDPRNLRTVEEIVDRLTDDGFVYRFRQDPDRPLHECEGAFLLCGFHLSLAALVQGDVAAALRWFERNRGALGPPGLFTEEYDVIQRQLRGNLPQAFVHASLLEAAQRLGEAGVSSRGFQARGR</sequence>
<dbReference type="RefSeq" id="WP_179662402.1">
    <property type="nucleotide sequence ID" value="NZ_JACCBG010000001.1"/>
</dbReference>
<name>A0A7Y9JAS2_9ACTN</name>
<dbReference type="InterPro" id="IPR045582">
    <property type="entry name" value="Trehalase-like_N"/>
</dbReference>
<evidence type="ECO:0000313" key="3">
    <source>
        <dbReference type="EMBL" id="NYD40524.1"/>
    </source>
</evidence>
<dbReference type="GO" id="GO:0005993">
    <property type="term" value="P:trehalose catabolic process"/>
    <property type="evidence" value="ECO:0007669"/>
    <property type="project" value="TreeGrafter"/>
</dbReference>
<evidence type="ECO:0000259" key="1">
    <source>
        <dbReference type="Pfam" id="PF00723"/>
    </source>
</evidence>
<accession>A0A7Y9JAS2</accession>
<dbReference type="Pfam" id="PF19291">
    <property type="entry name" value="TREH_N"/>
    <property type="match status" value="1"/>
</dbReference>
<comment type="caution">
    <text evidence="3">The sequence shown here is derived from an EMBL/GenBank/DDBJ whole genome shotgun (WGS) entry which is preliminary data.</text>
</comment>
<dbReference type="GO" id="GO:0015927">
    <property type="term" value="F:trehalase activity"/>
    <property type="evidence" value="ECO:0007669"/>
    <property type="project" value="TreeGrafter"/>
</dbReference>
<keyword evidence="4" id="KW-1185">Reference proteome</keyword>
<dbReference type="InterPro" id="IPR012341">
    <property type="entry name" value="6hp_glycosidase-like_sf"/>
</dbReference>
<reference evidence="3 4" key="1">
    <citation type="submission" date="2020-07" db="EMBL/GenBank/DDBJ databases">
        <title>Sequencing the genomes of 1000 actinobacteria strains.</title>
        <authorList>
            <person name="Klenk H.-P."/>
        </authorList>
    </citation>
    <scope>NUCLEOTIDE SEQUENCE [LARGE SCALE GENOMIC DNA]</scope>
    <source>
        <strain evidence="3 4">DSM 21350</strain>
    </source>
</reference>
<organism evidence="3 4">
    <name type="scientific">Nocardioides panaciterrulae</name>
    <dbReference type="NCBI Taxonomy" id="661492"/>
    <lineage>
        <taxon>Bacteria</taxon>
        <taxon>Bacillati</taxon>
        <taxon>Actinomycetota</taxon>
        <taxon>Actinomycetes</taxon>
        <taxon>Propionibacteriales</taxon>
        <taxon>Nocardioidaceae</taxon>
        <taxon>Nocardioides</taxon>
    </lineage>
</organism>
<evidence type="ECO:0008006" key="5">
    <source>
        <dbReference type="Google" id="ProtNLM"/>
    </source>
</evidence>
<dbReference type="Proteomes" id="UP000535511">
    <property type="component" value="Unassembled WGS sequence"/>
</dbReference>
<evidence type="ECO:0000259" key="2">
    <source>
        <dbReference type="Pfam" id="PF19291"/>
    </source>
</evidence>
<dbReference type="InterPro" id="IPR008928">
    <property type="entry name" value="6-hairpin_glycosidase_sf"/>
</dbReference>
<feature type="domain" description="Trehalase-like N-terminal" evidence="2">
    <location>
        <begin position="8"/>
        <end position="143"/>
    </location>
</feature>
<proteinExistence type="predicted"/>
<protein>
    <recommendedName>
        <fullName evidence="5">GH15 family glucan-1,4-alpha-glucosidase</fullName>
    </recommendedName>
</protein>
<dbReference type="Gene3D" id="1.50.10.10">
    <property type="match status" value="1"/>
</dbReference>
<dbReference type="EMBL" id="JACCBG010000001">
    <property type="protein sequence ID" value="NYD40524.1"/>
    <property type="molecule type" value="Genomic_DNA"/>
</dbReference>